<dbReference type="PANTHER" id="PTHR43217">
    <property type="entry name" value="SUCCINATE SEMIALDEHYDE DEHYDROGENASE [NAD(P)+] SAD"/>
    <property type="match status" value="1"/>
</dbReference>
<feature type="domain" description="Aldehyde dehydrogenase" evidence="4">
    <location>
        <begin position="3"/>
        <end position="452"/>
    </location>
</feature>
<dbReference type="InterPro" id="IPR016162">
    <property type="entry name" value="Ald_DH_N"/>
</dbReference>
<name>A0ABW4I8F9_9SPHI</name>
<evidence type="ECO:0000256" key="3">
    <source>
        <dbReference type="ARBA" id="ARBA00023002"/>
    </source>
</evidence>
<dbReference type="Gene3D" id="3.40.605.10">
    <property type="entry name" value="Aldehyde Dehydrogenase, Chain A, domain 1"/>
    <property type="match status" value="1"/>
</dbReference>
<dbReference type="RefSeq" id="WP_379660909.1">
    <property type="nucleotide sequence ID" value="NZ_JBHUDG010000002.1"/>
</dbReference>
<evidence type="ECO:0000256" key="1">
    <source>
        <dbReference type="ARBA" id="ARBA00009986"/>
    </source>
</evidence>
<keyword evidence="6" id="KW-1185">Reference proteome</keyword>
<dbReference type="InterPro" id="IPR016163">
    <property type="entry name" value="Ald_DH_C"/>
</dbReference>
<proteinExistence type="inferred from homology"/>
<evidence type="ECO:0000313" key="6">
    <source>
        <dbReference type="Proteomes" id="UP001597118"/>
    </source>
</evidence>
<dbReference type="CDD" id="cd07100">
    <property type="entry name" value="ALDH_SSADH1_GabD1"/>
    <property type="match status" value="1"/>
</dbReference>
<dbReference type="InterPro" id="IPR016160">
    <property type="entry name" value="Ald_DH_CS_CYS"/>
</dbReference>
<dbReference type="Proteomes" id="UP001597118">
    <property type="component" value="Unassembled WGS sequence"/>
</dbReference>
<keyword evidence="2" id="KW-0521">NADP</keyword>
<gene>
    <name evidence="5" type="ORF">ACFSAH_01470</name>
</gene>
<dbReference type="Gene3D" id="3.40.309.10">
    <property type="entry name" value="Aldehyde Dehydrogenase, Chain A, domain 2"/>
    <property type="match status" value="1"/>
</dbReference>
<reference evidence="6" key="1">
    <citation type="journal article" date="2019" name="Int. J. Syst. Evol. Microbiol.">
        <title>The Global Catalogue of Microorganisms (GCM) 10K type strain sequencing project: providing services to taxonomists for standard genome sequencing and annotation.</title>
        <authorList>
            <consortium name="The Broad Institute Genomics Platform"/>
            <consortium name="The Broad Institute Genome Sequencing Center for Infectious Disease"/>
            <person name="Wu L."/>
            <person name="Ma J."/>
        </authorList>
    </citation>
    <scope>NUCLEOTIDE SEQUENCE [LARGE SCALE GENOMIC DNA]</scope>
    <source>
        <strain evidence="6">CCUG 53762</strain>
    </source>
</reference>
<dbReference type="EMBL" id="JBHUDG010000002">
    <property type="protein sequence ID" value="MFD1628523.1"/>
    <property type="molecule type" value="Genomic_DNA"/>
</dbReference>
<dbReference type="SUPFAM" id="SSF53720">
    <property type="entry name" value="ALDH-like"/>
    <property type="match status" value="1"/>
</dbReference>
<organism evidence="5 6">
    <name type="scientific">Pseudopedobacter beijingensis</name>
    <dbReference type="NCBI Taxonomy" id="1207056"/>
    <lineage>
        <taxon>Bacteria</taxon>
        <taxon>Pseudomonadati</taxon>
        <taxon>Bacteroidota</taxon>
        <taxon>Sphingobacteriia</taxon>
        <taxon>Sphingobacteriales</taxon>
        <taxon>Sphingobacteriaceae</taxon>
        <taxon>Pseudopedobacter</taxon>
    </lineage>
</organism>
<dbReference type="PROSITE" id="PS00070">
    <property type="entry name" value="ALDEHYDE_DEHYDR_CYS"/>
    <property type="match status" value="1"/>
</dbReference>
<dbReference type="InterPro" id="IPR016161">
    <property type="entry name" value="Ald_DH/histidinol_DH"/>
</dbReference>
<evidence type="ECO:0000256" key="2">
    <source>
        <dbReference type="ARBA" id="ARBA00022857"/>
    </source>
</evidence>
<dbReference type="InterPro" id="IPR015590">
    <property type="entry name" value="Aldehyde_DH_dom"/>
</dbReference>
<comment type="caution">
    <text evidence="5">The sequence shown here is derived from an EMBL/GenBank/DDBJ whole genome shotgun (WGS) entry which is preliminary data.</text>
</comment>
<dbReference type="PANTHER" id="PTHR43217:SF1">
    <property type="entry name" value="SUCCINATE SEMIALDEHYDE DEHYDROGENASE [NAD(P)+] SAD"/>
    <property type="match status" value="1"/>
</dbReference>
<dbReference type="Pfam" id="PF00171">
    <property type="entry name" value="Aldedh"/>
    <property type="match status" value="1"/>
</dbReference>
<keyword evidence="3" id="KW-0560">Oxidoreductase</keyword>
<dbReference type="InterPro" id="IPR047110">
    <property type="entry name" value="GABD/Sad-like"/>
</dbReference>
<evidence type="ECO:0000259" key="4">
    <source>
        <dbReference type="Pfam" id="PF00171"/>
    </source>
</evidence>
<comment type="similarity">
    <text evidence="1">Belongs to the aldehyde dehydrogenase family.</text>
</comment>
<dbReference type="InterPro" id="IPR044148">
    <property type="entry name" value="ALDH_GabD1-like"/>
</dbReference>
<protein>
    <submittedName>
        <fullName evidence="5">NAD-dependent succinate-semialdehyde dehydrogenase</fullName>
    </submittedName>
</protein>
<accession>A0ABW4I8F9</accession>
<evidence type="ECO:0000313" key="5">
    <source>
        <dbReference type="EMBL" id="MFD1628523.1"/>
    </source>
</evidence>
<sequence>MSLKSINPYTGKLIKSYTEYNPKKVESIVNATQKAWKNLSETTFKDRAQWMKNIATKLLSQKKVLAELMVSEIGKPLRDGIAEIEKCASVCEYYATHAESFLQDEIIETEAQKSYISYQPIGIVLAIMPWNFPFWQVFRFAAPALMAGNVGLLKHSSNASGCALAIEEIIAASGFPANSFRTLLVSGGRIEDTIKNPLVKAVTLTGSTQAGIKVAQLAGSLIKKTVLELGGSDAYIILKDADLELAAEICVNSRLINNGQSCIAAKRFIVEKTVEKQFIRLFKEKMEAKRFGDPANEQNHLGTMARADLRDELHQQVQQSIQQGAKCILGGYIPQEKGALYPPTILTHVKKGILAYHEEIFGPVASIITAKDENEAVQIANDTVFGLGGAIFTKDLKKGEYLAKYKVQAGSCFVNTFVKSDPRLPFGGINQSGYGRELGYLGIKEFVNIKTVYIQ</sequence>